<dbReference type="EMBL" id="JNHN01000163">
    <property type="protein sequence ID" value="KDS51981.1"/>
    <property type="molecule type" value="Genomic_DNA"/>
</dbReference>
<comment type="caution">
    <text evidence="1">The sequence shown here is derived from an EMBL/GenBank/DDBJ whole genome shotgun (WGS) entry which is preliminary data.</text>
</comment>
<dbReference type="Proteomes" id="UP000028013">
    <property type="component" value="Unassembled WGS sequence"/>
</dbReference>
<sequence>MDVQKELGKWKSEYVKCNTPEELADHKKRFRAFLQTLSPEDKKAFVQAFQDGARQSINEAQAIVKTVEIRQTLEKVLPFASMSYIAQHYFGRTRQWLYQRINGSAVNGKPANFTADELNTLSLALSELGDIMKDTSRSIARP</sequence>
<evidence type="ECO:0000313" key="2">
    <source>
        <dbReference type="Proteomes" id="UP000028013"/>
    </source>
</evidence>
<dbReference type="AlphaFoldDB" id="A0A078S297"/>
<proteinExistence type="predicted"/>
<evidence type="ECO:0008006" key="3">
    <source>
        <dbReference type="Google" id="ProtNLM"/>
    </source>
</evidence>
<dbReference type="Pfam" id="PF16476">
    <property type="entry name" value="DUF5053"/>
    <property type="match status" value="1"/>
</dbReference>
<dbReference type="PATRIC" id="fig|1339349.3.peg.1503"/>
<dbReference type="InterPro" id="IPR032483">
    <property type="entry name" value="DUF5053"/>
</dbReference>
<reference evidence="1 2" key="1">
    <citation type="submission" date="2014-04" db="EMBL/GenBank/DDBJ databases">
        <authorList>
            <person name="Sears C."/>
            <person name="Carroll K."/>
            <person name="Sack B.R."/>
            <person name="Qadri F."/>
            <person name="Myers L.L."/>
            <person name="Chung G.-T."/>
            <person name="Escheverria P."/>
            <person name="Fraser C.M."/>
            <person name="Sadzewicz L."/>
            <person name="Shefchek K.A."/>
            <person name="Tallon L."/>
            <person name="Das S.P."/>
            <person name="Daugherty S."/>
            <person name="Mongodin E.F."/>
        </authorList>
    </citation>
    <scope>NUCLEOTIDE SEQUENCE [LARGE SCALE GENOMIC DNA]</scope>
    <source>
        <strain evidence="1 2">3978 T3 ii</strain>
    </source>
</reference>
<gene>
    <name evidence="1" type="ORF">M094_0230</name>
</gene>
<evidence type="ECO:0000313" key="1">
    <source>
        <dbReference type="EMBL" id="KDS51981.1"/>
    </source>
</evidence>
<organism evidence="1 2">
    <name type="scientific">Bacteroides uniformis str. 3978 T3 ii</name>
    <dbReference type="NCBI Taxonomy" id="1339349"/>
    <lineage>
        <taxon>Bacteria</taxon>
        <taxon>Pseudomonadati</taxon>
        <taxon>Bacteroidota</taxon>
        <taxon>Bacteroidia</taxon>
        <taxon>Bacteroidales</taxon>
        <taxon>Bacteroidaceae</taxon>
        <taxon>Bacteroides</taxon>
    </lineage>
</organism>
<dbReference type="RefSeq" id="WP_035449769.1">
    <property type="nucleotide sequence ID" value="NZ_JNHN01000163.1"/>
</dbReference>
<name>A0A078S297_BACUN</name>
<accession>A0A078S297</accession>
<protein>
    <recommendedName>
        <fullName evidence="3">DUF5053 domain-containing protein</fullName>
    </recommendedName>
</protein>